<accession>A0ACA9PKQ4</accession>
<organism evidence="1 2">
    <name type="scientific">Cetraspora pellucida</name>
    <dbReference type="NCBI Taxonomy" id="1433469"/>
    <lineage>
        <taxon>Eukaryota</taxon>
        <taxon>Fungi</taxon>
        <taxon>Fungi incertae sedis</taxon>
        <taxon>Mucoromycota</taxon>
        <taxon>Glomeromycotina</taxon>
        <taxon>Glomeromycetes</taxon>
        <taxon>Diversisporales</taxon>
        <taxon>Gigasporaceae</taxon>
        <taxon>Cetraspora</taxon>
    </lineage>
</organism>
<evidence type="ECO:0000313" key="1">
    <source>
        <dbReference type="EMBL" id="CAG8713197.1"/>
    </source>
</evidence>
<dbReference type="EMBL" id="CAJVPW010026700">
    <property type="protein sequence ID" value="CAG8713197.1"/>
    <property type="molecule type" value="Genomic_DNA"/>
</dbReference>
<keyword evidence="2" id="KW-1185">Reference proteome</keyword>
<evidence type="ECO:0000313" key="2">
    <source>
        <dbReference type="Proteomes" id="UP000789366"/>
    </source>
</evidence>
<dbReference type="Proteomes" id="UP000789366">
    <property type="component" value="Unassembled WGS sequence"/>
</dbReference>
<protein>
    <submittedName>
        <fullName evidence="1">13990_t:CDS:1</fullName>
    </submittedName>
</protein>
<name>A0ACA9PKQ4_9GLOM</name>
<feature type="non-terminal residue" evidence="1">
    <location>
        <position position="1"/>
    </location>
</feature>
<proteinExistence type="predicted"/>
<sequence length="46" mass="5226">KELEKNSGNLDVDIIAALMLRKMNTKPANIIRRPLNQAIVKDYFGL</sequence>
<comment type="caution">
    <text evidence="1">The sequence shown here is derived from an EMBL/GenBank/DDBJ whole genome shotgun (WGS) entry which is preliminary data.</text>
</comment>
<feature type="non-terminal residue" evidence="1">
    <location>
        <position position="46"/>
    </location>
</feature>
<reference evidence="1" key="1">
    <citation type="submission" date="2021-06" db="EMBL/GenBank/DDBJ databases">
        <authorList>
            <person name="Kallberg Y."/>
            <person name="Tangrot J."/>
            <person name="Rosling A."/>
        </authorList>
    </citation>
    <scope>NUCLEOTIDE SEQUENCE</scope>
    <source>
        <strain evidence="1">28 12/20/2015</strain>
    </source>
</reference>
<gene>
    <name evidence="1" type="ORF">SPELUC_LOCUS11943</name>
</gene>